<keyword evidence="3 16" id="KW-0723">Serine/threonine-protein kinase</keyword>
<evidence type="ECO:0000256" key="17">
    <source>
        <dbReference type="SAM" id="MobiDB-lite"/>
    </source>
</evidence>
<dbReference type="InterPro" id="IPR011009">
    <property type="entry name" value="Kinase-like_dom_sf"/>
</dbReference>
<proteinExistence type="inferred from homology"/>
<evidence type="ECO:0000256" key="12">
    <source>
        <dbReference type="ARBA" id="ARBA00022989"/>
    </source>
</evidence>
<keyword evidence="11 16" id="KW-0460">Magnesium</keyword>
<evidence type="ECO:0000256" key="8">
    <source>
        <dbReference type="ARBA" id="ARBA00022741"/>
    </source>
</evidence>
<evidence type="ECO:0000313" key="21">
    <source>
        <dbReference type="Proteomes" id="UP001642483"/>
    </source>
</evidence>
<comment type="cofactor">
    <cofactor evidence="16">
        <name>Mg(2+)</name>
        <dbReference type="ChEBI" id="CHEBI:18420"/>
    </cofactor>
    <cofactor evidence="16">
        <name>Mn(2+)</name>
        <dbReference type="ChEBI" id="CHEBI:29035"/>
    </cofactor>
</comment>
<keyword evidence="14 16" id="KW-0675">Receptor</keyword>
<dbReference type="EMBL" id="CAWYQH010000163">
    <property type="protein sequence ID" value="CAK8697496.1"/>
    <property type="molecule type" value="Genomic_DNA"/>
</dbReference>
<dbReference type="SMART" id="SM00467">
    <property type="entry name" value="GS"/>
    <property type="match status" value="1"/>
</dbReference>
<sequence length="553" mass="62556">MDGGVMRCRCLLDCPDGTDNSTCILKPNAKCFKKVFRNDYGEDEVRAGCLGSLDENLDQCSKFADPTFERPTMLECCNNVTMCNDFLDLHLPKDDLKETGYEFNMDMVIVIAVSVLIFFFIFGGFITLYCLRLCRRESERRRQIEVENRHGECPVIYGDKRHCLQNGKHKAIRDMMDEWSSLGMSSGSGMPLLVQRTISKQVEIVGDIGAGRYGTVKLGKWREEKVAIKIFFSKDEDSWFRETEIYQTVMLRHENILGFIAADISGSGSCTQLYLITEYHERGSLFDYLQNNVLGVAETLKLSHSACCGLAHLHTEITGTQGKPAIAHRDIKSKNILVKRDGQCCIADMGLAVRYSRSQGKVDIGSYDRSRRQGTKRYMAPEVLAQTYRPDSFEAYIFADVYSFALVMWEIANRTIVKGIVEDYHVPYYDVVEPNPDFDEMWKVVVIEKIRPEILPQWAGHRIMSSYGTTMQECWKSRPESRLSILRVRKTLSALRQGGLKEADFGSASSDSGTDRKPSASSTSNISSTEKSDNSENVNSRDDATRDTAPFIV</sequence>
<keyword evidence="21" id="KW-1185">Reference proteome</keyword>
<reference evidence="20 21" key="1">
    <citation type="submission" date="2024-02" db="EMBL/GenBank/DDBJ databases">
        <authorList>
            <person name="Daric V."/>
            <person name="Darras S."/>
        </authorList>
    </citation>
    <scope>NUCLEOTIDE SEQUENCE [LARGE SCALE GENOMIC DNA]</scope>
</reference>
<dbReference type="PANTHER" id="PTHR23255:SF71">
    <property type="entry name" value="RECEPTOR PROTEIN SERINE_THREONINE KINASE"/>
    <property type="match status" value="1"/>
</dbReference>
<dbReference type="PROSITE" id="PS00107">
    <property type="entry name" value="PROTEIN_KINASE_ATP"/>
    <property type="match status" value="1"/>
</dbReference>
<dbReference type="InterPro" id="IPR000719">
    <property type="entry name" value="Prot_kinase_dom"/>
</dbReference>
<feature type="domain" description="GS" evidence="19">
    <location>
        <begin position="170"/>
        <end position="201"/>
    </location>
</feature>
<evidence type="ECO:0000256" key="13">
    <source>
        <dbReference type="ARBA" id="ARBA00023136"/>
    </source>
</evidence>
<comment type="catalytic activity">
    <reaction evidence="16">
        <text>L-threonyl-[receptor-protein] + ATP = O-phospho-L-threonyl-[receptor-protein] + ADP + H(+)</text>
        <dbReference type="Rhea" id="RHEA:44880"/>
        <dbReference type="Rhea" id="RHEA-COMP:11024"/>
        <dbReference type="Rhea" id="RHEA-COMP:11025"/>
        <dbReference type="ChEBI" id="CHEBI:15378"/>
        <dbReference type="ChEBI" id="CHEBI:30013"/>
        <dbReference type="ChEBI" id="CHEBI:30616"/>
        <dbReference type="ChEBI" id="CHEBI:61977"/>
        <dbReference type="ChEBI" id="CHEBI:456216"/>
        <dbReference type="EC" id="2.7.11.30"/>
    </reaction>
</comment>
<keyword evidence="4 16" id="KW-0808">Transferase</keyword>
<feature type="compositionally biased region" description="Basic and acidic residues" evidence="17">
    <location>
        <begin position="530"/>
        <end position="546"/>
    </location>
</feature>
<dbReference type="SMART" id="SM00220">
    <property type="entry name" value="S_TKc"/>
    <property type="match status" value="1"/>
</dbReference>
<protein>
    <recommendedName>
        <fullName evidence="16">Serine/threonine-protein kinase receptor</fullName>
        <ecNumber evidence="16">2.7.11.30</ecNumber>
    </recommendedName>
</protein>
<evidence type="ECO:0000259" key="18">
    <source>
        <dbReference type="PROSITE" id="PS50011"/>
    </source>
</evidence>
<feature type="binding site" evidence="15">
    <location>
        <position position="229"/>
    </location>
    <ligand>
        <name>ATP</name>
        <dbReference type="ChEBI" id="CHEBI:30616"/>
    </ligand>
</feature>
<keyword evidence="16" id="KW-0464">Manganese</keyword>
<keyword evidence="8 15" id="KW-0547">Nucleotide-binding</keyword>
<dbReference type="PROSITE" id="PS00108">
    <property type="entry name" value="PROTEIN_KINASE_ST"/>
    <property type="match status" value="1"/>
</dbReference>
<evidence type="ECO:0000256" key="9">
    <source>
        <dbReference type="ARBA" id="ARBA00022777"/>
    </source>
</evidence>
<accession>A0ABP0H0H3</accession>
<evidence type="ECO:0000256" key="4">
    <source>
        <dbReference type="ARBA" id="ARBA00022679"/>
    </source>
</evidence>
<dbReference type="EC" id="2.7.11.30" evidence="16"/>
<feature type="compositionally biased region" description="Low complexity" evidence="17">
    <location>
        <begin position="519"/>
        <end position="529"/>
    </location>
</feature>
<dbReference type="PROSITE" id="PS50011">
    <property type="entry name" value="PROTEIN_KINASE_DOM"/>
    <property type="match status" value="1"/>
</dbReference>
<evidence type="ECO:0000256" key="3">
    <source>
        <dbReference type="ARBA" id="ARBA00022527"/>
    </source>
</evidence>
<evidence type="ECO:0000313" key="20">
    <source>
        <dbReference type="EMBL" id="CAK8697496.1"/>
    </source>
</evidence>
<keyword evidence="10 15" id="KW-0067">ATP-binding</keyword>
<dbReference type="InterPro" id="IPR003605">
    <property type="entry name" value="GS_dom"/>
</dbReference>
<evidence type="ECO:0000256" key="16">
    <source>
        <dbReference type="RuleBase" id="RU361271"/>
    </source>
</evidence>
<evidence type="ECO:0000256" key="7">
    <source>
        <dbReference type="ARBA" id="ARBA00022729"/>
    </source>
</evidence>
<comment type="similarity">
    <text evidence="2 16">Belongs to the protein kinase superfamily. TKL Ser/Thr protein kinase family. TGFB receptor subfamily.</text>
</comment>
<organism evidence="20 21">
    <name type="scientific">Clavelina lepadiformis</name>
    <name type="common">Light-bulb sea squirt</name>
    <name type="synonym">Ascidia lepadiformis</name>
    <dbReference type="NCBI Taxonomy" id="159417"/>
    <lineage>
        <taxon>Eukaryota</taxon>
        <taxon>Metazoa</taxon>
        <taxon>Chordata</taxon>
        <taxon>Tunicata</taxon>
        <taxon>Ascidiacea</taxon>
        <taxon>Aplousobranchia</taxon>
        <taxon>Clavelinidae</taxon>
        <taxon>Clavelina</taxon>
    </lineage>
</organism>
<evidence type="ECO:0000256" key="15">
    <source>
        <dbReference type="PROSITE-ProRule" id="PRU10141"/>
    </source>
</evidence>
<keyword evidence="13 16" id="KW-0472">Membrane</keyword>
<evidence type="ECO:0000256" key="6">
    <source>
        <dbReference type="ARBA" id="ARBA00022723"/>
    </source>
</evidence>
<dbReference type="InterPro" id="IPR000333">
    <property type="entry name" value="TGFB_receptor"/>
</dbReference>
<dbReference type="InterPro" id="IPR017441">
    <property type="entry name" value="Protein_kinase_ATP_BS"/>
</dbReference>
<dbReference type="CDD" id="cd23532">
    <property type="entry name" value="TFP_LU_ECD_BMPR1"/>
    <property type="match status" value="1"/>
</dbReference>
<dbReference type="InterPro" id="IPR001245">
    <property type="entry name" value="Ser-Thr/Tyr_kinase_cat_dom"/>
</dbReference>
<dbReference type="InterPro" id="IPR045860">
    <property type="entry name" value="Snake_toxin-like_sf"/>
</dbReference>
<keyword evidence="7" id="KW-0732">Signal</keyword>
<dbReference type="PANTHER" id="PTHR23255">
    <property type="entry name" value="TRANSFORMING GROWTH FACTOR-BETA RECEPTOR TYPE I AND II"/>
    <property type="match status" value="1"/>
</dbReference>
<evidence type="ECO:0000256" key="10">
    <source>
        <dbReference type="ARBA" id="ARBA00022840"/>
    </source>
</evidence>
<dbReference type="CDD" id="cd14056">
    <property type="entry name" value="STKc_TGFbR_I"/>
    <property type="match status" value="1"/>
</dbReference>
<dbReference type="PROSITE" id="PS51256">
    <property type="entry name" value="GS"/>
    <property type="match status" value="1"/>
</dbReference>
<feature type="region of interest" description="Disordered" evidence="17">
    <location>
        <begin position="503"/>
        <end position="553"/>
    </location>
</feature>
<keyword evidence="6 16" id="KW-0479">Metal-binding</keyword>
<evidence type="ECO:0000256" key="1">
    <source>
        <dbReference type="ARBA" id="ARBA00004479"/>
    </source>
</evidence>
<dbReference type="Gene3D" id="1.10.510.10">
    <property type="entry name" value="Transferase(Phosphotransferase) domain 1"/>
    <property type="match status" value="1"/>
</dbReference>
<evidence type="ECO:0000259" key="19">
    <source>
        <dbReference type="PROSITE" id="PS51256"/>
    </source>
</evidence>
<keyword evidence="5 16" id="KW-0812">Transmembrane</keyword>
<dbReference type="Gene3D" id="2.10.60.10">
    <property type="entry name" value="CD59"/>
    <property type="match status" value="1"/>
</dbReference>
<keyword evidence="12 16" id="KW-1133">Transmembrane helix</keyword>
<name>A0ABP0H0H3_CLALP</name>
<gene>
    <name evidence="20" type="ORF">CVLEPA_LOCUS30710</name>
</gene>
<evidence type="ECO:0000256" key="2">
    <source>
        <dbReference type="ARBA" id="ARBA00009605"/>
    </source>
</evidence>
<dbReference type="Gene3D" id="3.30.200.20">
    <property type="entry name" value="Phosphorylase Kinase, domain 1"/>
    <property type="match status" value="1"/>
</dbReference>
<comment type="subcellular location">
    <subcellularLocation>
        <location evidence="1 16">Membrane</location>
        <topology evidence="1 16">Single-pass type I membrane protein</topology>
    </subcellularLocation>
</comment>
<comment type="caution">
    <text evidence="20">The sequence shown here is derived from an EMBL/GenBank/DDBJ whole genome shotgun (WGS) entry which is preliminary data.</text>
</comment>
<dbReference type="Proteomes" id="UP001642483">
    <property type="component" value="Unassembled WGS sequence"/>
</dbReference>
<feature type="transmembrane region" description="Helical" evidence="16">
    <location>
        <begin position="107"/>
        <end position="131"/>
    </location>
</feature>
<keyword evidence="9 16" id="KW-0418">Kinase</keyword>
<dbReference type="SUPFAM" id="SSF56112">
    <property type="entry name" value="Protein kinase-like (PK-like)"/>
    <property type="match status" value="1"/>
</dbReference>
<dbReference type="Pfam" id="PF08515">
    <property type="entry name" value="TGF_beta_GS"/>
    <property type="match status" value="1"/>
</dbReference>
<evidence type="ECO:0000256" key="11">
    <source>
        <dbReference type="ARBA" id="ARBA00022842"/>
    </source>
</evidence>
<evidence type="ECO:0000256" key="5">
    <source>
        <dbReference type="ARBA" id="ARBA00022692"/>
    </source>
</evidence>
<dbReference type="Pfam" id="PF07714">
    <property type="entry name" value="PK_Tyr_Ser-Thr"/>
    <property type="match status" value="1"/>
</dbReference>
<feature type="domain" description="Protein kinase" evidence="18">
    <location>
        <begin position="202"/>
        <end position="495"/>
    </location>
</feature>
<dbReference type="PRINTS" id="PR00653">
    <property type="entry name" value="ACTIVIN2R"/>
</dbReference>
<evidence type="ECO:0000256" key="14">
    <source>
        <dbReference type="ARBA" id="ARBA00023170"/>
    </source>
</evidence>
<dbReference type="InterPro" id="IPR008271">
    <property type="entry name" value="Ser/Thr_kinase_AS"/>
</dbReference>